<dbReference type="InterPro" id="IPR000792">
    <property type="entry name" value="Tscrpt_reg_LuxR_C"/>
</dbReference>
<name>A0AAU8AG57_9RHOB</name>
<dbReference type="PRINTS" id="PR00038">
    <property type="entry name" value="HTHLUXR"/>
</dbReference>
<sequence length="253" mass="28194">MTPDDRAHLLALTNAESIETAWSMHVARMAGYGFDRLLYGFTRYRTPTSLGDPNDFLVLTNHRPAYTREFIGKGLYRHSPMVHWALENDGPRSWGVTAAALARGELSSEARRVVAFNASQQVTAGYTIGFKSLSRRAKGAIALTARPGMGQDEVERIWARDGETILLCNNVLHLRVLTLPYIPPDQSLTPRQREALEWVGDGKTMQDIAQIMGLTQATVEKHLRRARDTLNVETTAQAVAKATFLNQMFILGI</sequence>
<dbReference type="InterPro" id="IPR036388">
    <property type="entry name" value="WH-like_DNA-bd_sf"/>
</dbReference>
<gene>
    <name evidence="5" type="ORF">PVT71_13115</name>
</gene>
<dbReference type="Gene3D" id="1.10.10.10">
    <property type="entry name" value="Winged helix-like DNA-binding domain superfamily/Winged helix DNA-binding domain"/>
    <property type="match status" value="1"/>
</dbReference>
<dbReference type="PROSITE" id="PS50043">
    <property type="entry name" value="HTH_LUXR_2"/>
    <property type="match status" value="1"/>
</dbReference>
<reference evidence="5" key="1">
    <citation type="submission" date="2023-02" db="EMBL/GenBank/DDBJ databases">
        <title>Description and genomic characterization of Salipiger bruguierae sp. nov., isolated from the sediment of mangrove plant Bruguiera sexangula.</title>
        <authorList>
            <person name="Long M."/>
        </authorList>
    </citation>
    <scope>NUCLEOTIDE SEQUENCE</scope>
    <source>
        <strain evidence="5">H15</strain>
    </source>
</reference>
<dbReference type="InterPro" id="IPR016032">
    <property type="entry name" value="Sig_transdc_resp-reg_C-effctor"/>
</dbReference>
<dbReference type="Pfam" id="PF00196">
    <property type="entry name" value="GerE"/>
    <property type="match status" value="1"/>
</dbReference>
<dbReference type="AlphaFoldDB" id="A0AAU8AG57"/>
<dbReference type="Pfam" id="PF03472">
    <property type="entry name" value="Autoind_bind"/>
    <property type="match status" value="1"/>
</dbReference>
<dbReference type="SMART" id="SM00421">
    <property type="entry name" value="HTH_LUXR"/>
    <property type="match status" value="1"/>
</dbReference>
<keyword evidence="3" id="KW-0804">Transcription</keyword>
<accession>A0AAU8AG57</accession>
<dbReference type="EMBL" id="CP123384">
    <property type="protein sequence ID" value="XCC93410.1"/>
    <property type="molecule type" value="Genomic_DNA"/>
</dbReference>
<organism evidence="5">
    <name type="scientific">Alloyangia sp. H15</name>
    <dbReference type="NCBI Taxonomy" id="3029062"/>
    <lineage>
        <taxon>Bacteria</taxon>
        <taxon>Pseudomonadati</taxon>
        <taxon>Pseudomonadota</taxon>
        <taxon>Alphaproteobacteria</taxon>
        <taxon>Rhodobacterales</taxon>
        <taxon>Roseobacteraceae</taxon>
        <taxon>Alloyangia</taxon>
    </lineage>
</organism>
<dbReference type="GO" id="GO:0003677">
    <property type="term" value="F:DNA binding"/>
    <property type="evidence" value="ECO:0007669"/>
    <property type="project" value="UniProtKB-KW"/>
</dbReference>
<evidence type="ECO:0000256" key="3">
    <source>
        <dbReference type="ARBA" id="ARBA00023163"/>
    </source>
</evidence>
<proteinExistence type="predicted"/>
<keyword evidence="2" id="KW-0238">DNA-binding</keyword>
<evidence type="ECO:0000313" key="5">
    <source>
        <dbReference type="EMBL" id="XCC93410.1"/>
    </source>
</evidence>
<evidence type="ECO:0000256" key="1">
    <source>
        <dbReference type="ARBA" id="ARBA00023015"/>
    </source>
</evidence>
<dbReference type="InterPro" id="IPR005143">
    <property type="entry name" value="TF_LuxR_autoind-bd_dom"/>
</dbReference>
<feature type="domain" description="HTH luxR-type" evidence="4">
    <location>
        <begin position="181"/>
        <end position="246"/>
    </location>
</feature>
<dbReference type="RefSeq" id="WP_353472232.1">
    <property type="nucleotide sequence ID" value="NZ_CP123384.1"/>
</dbReference>
<dbReference type="InterPro" id="IPR036693">
    <property type="entry name" value="TF_LuxR_autoind-bd_dom_sf"/>
</dbReference>
<evidence type="ECO:0000259" key="4">
    <source>
        <dbReference type="PROSITE" id="PS50043"/>
    </source>
</evidence>
<dbReference type="GO" id="GO:0006355">
    <property type="term" value="P:regulation of DNA-templated transcription"/>
    <property type="evidence" value="ECO:0007669"/>
    <property type="project" value="InterPro"/>
</dbReference>
<dbReference type="PANTHER" id="PTHR44688">
    <property type="entry name" value="DNA-BINDING TRANSCRIPTIONAL ACTIVATOR DEVR_DOSR"/>
    <property type="match status" value="1"/>
</dbReference>
<dbReference type="PANTHER" id="PTHR44688:SF25">
    <property type="entry name" value="HTH LUXR-TYPE DOMAIN-CONTAINING PROTEIN"/>
    <property type="match status" value="1"/>
</dbReference>
<keyword evidence="1" id="KW-0805">Transcription regulation</keyword>
<dbReference type="Gene3D" id="3.30.450.80">
    <property type="entry name" value="Transcription factor LuxR-like, autoinducer-binding domain"/>
    <property type="match status" value="1"/>
</dbReference>
<dbReference type="CDD" id="cd06170">
    <property type="entry name" value="LuxR_C_like"/>
    <property type="match status" value="1"/>
</dbReference>
<dbReference type="SUPFAM" id="SSF46894">
    <property type="entry name" value="C-terminal effector domain of the bipartite response regulators"/>
    <property type="match status" value="1"/>
</dbReference>
<dbReference type="SUPFAM" id="SSF75516">
    <property type="entry name" value="Pheromone-binding domain of LuxR-like quorum-sensing transcription factors"/>
    <property type="match status" value="1"/>
</dbReference>
<protein>
    <submittedName>
        <fullName evidence="5">LuxR family transcriptional regulator</fullName>
    </submittedName>
</protein>
<evidence type="ECO:0000256" key="2">
    <source>
        <dbReference type="ARBA" id="ARBA00023125"/>
    </source>
</evidence>